<reference evidence="2 3" key="1">
    <citation type="submission" date="2019-12" db="EMBL/GenBank/DDBJ databases">
        <title>Chitinophaga sp. strain ysch24 (GDMCC 1.1355), whole genome shotgun sequence.</title>
        <authorList>
            <person name="Zhang X."/>
        </authorList>
    </citation>
    <scope>NUCLEOTIDE SEQUENCE [LARGE SCALE GENOMIC DNA]</scope>
    <source>
        <strain evidence="3">ysch24</strain>
    </source>
</reference>
<evidence type="ECO:0000313" key="2">
    <source>
        <dbReference type="EMBL" id="MVT09303.1"/>
    </source>
</evidence>
<dbReference type="Proteomes" id="UP000461730">
    <property type="component" value="Unassembled WGS sequence"/>
</dbReference>
<dbReference type="InterPro" id="IPR029058">
    <property type="entry name" value="AB_hydrolase_fold"/>
</dbReference>
<gene>
    <name evidence="2" type="ORF">GO493_13620</name>
</gene>
<dbReference type="SUPFAM" id="SSF53474">
    <property type="entry name" value="alpha/beta-Hydrolases"/>
    <property type="match status" value="1"/>
</dbReference>
<proteinExistence type="predicted"/>
<protein>
    <submittedName>
        <fullName evidence="2">Uncharacterized protein</fullName>
    </submittedName>
</protein>
<keyword evidence="3" id="KW-1185">Reference proteome</keyword>
<name>A0A7K1U4L6_9BACT</name>
<dbReference type="RefSeq" id="WP_157306732.1">
    <property type="nucleotide sequence ID" value="NZ_WRXN01000005.1"/>
</dbReference>
<organism evidence="2 3">
    <name type="scientific">Chitinophaga tropicalis</name>
    <dbReference type="NCBI Taxonomy" id="2683588"/>
    <lineage>
        <taxon>Bacteria</taxon>
        <taxon>Pseudomonadati</taxon>
        <taxon>Bacteroidota</taxon>
        <taxon>Chitinophagia</taxon>
        <taxon>Chitinophagales</taxon>
        <taxon>Chitinophagaceae</taxon>
        <taxon>Chitinophaga</taxon>
    </lineage>
</organism>
<evidence type="ECO:0000313" key="3">
    <source>
        <dbReference type="Proteomes" id="UP000461730"/>
    </source>
</evidence>
<feature type="signal peptide" evidence="1">
    <location>
        <begin position="1"/>
        <end position="21"/>
    </location>
</feature>
<sequence>MKKRPAFAFLVFLLVGINVQAQVWQWSVPVKGARKDGSTAYLWIPETVRKVKAVILAQHNMEEISIIENAHFRKEMEKLSFAIVWVAPSFDHFFRFNEGAGQVLDSFMSALADSSGYSELKYVPFVTVGHSAAASWPYYYTAWNPGRTLCAISVSGQWPWFRHPQFAPDIWEGRNIDYVPCLETMGEYEAADTWSAEGLKERKEHPLMPLSMLACPGEGHFAATDKKIAYIAYYIKKAAQYRLPENFTAGTVLKAIDPVRTGWLMEKWRADEAPHTRPAPVGSYRGDTTQAFWFFDEEMVRATERYQQQEGKKQPQLLGYMQDGAVIRQRNTHLQVHIPFHPLNDGVSFMLKGTFLDTVPGESERPPMWTGLPPGSSLSHAEKGGPIAINRVTGPFKKINDTTFRLDLRNGEAPHPKEYSLCFVATHPGDTAFKPAVQQAEMIVPARNTKGEPQQITFPPIGDKKAGIKRIKLQARSDKGLPVYYYIQSGPAYIKEGYLEFTPVPPRARFPVKVTVVAWQYGNSVVQTAEAVQRLFYLYKCEKVVR</sequence>
<accession>A0A7K1U4L6</accession>
<comment type="caution">
    <text evidence="2">The sequence shown here is derived from an EMBL/GenBank/DDBJ whole genome shotgun (WGS) entry which is preliminary data.</text>
</comment>
<feature type="chain" id="PRO_5029520469" evidence="1">
    <location>
        <begin position="22"/>
        <end position="546"/>
    </location>
</feature>
<evidence type="ECO:0000256" key="1">
    <source>
        <dbReference type="SAM" id="SignalP"/>
    </source>
</evidence>
<dbReference type="AlphaFoldDB" id="A0A7K1U4L6"/>
<keyword evidence="1" id="KW-0732">Signal</keyword>
<dbReference type="EMBL" id="WRXN01000005">
    <property type="protein sequence ID" value="MVT09303.1"/>
    <property type="molecule type" value="Genomic_DNA"/>
</dbReference>